<dbReference type="EMBL" id="VUNG01000041">
    <property type="protein sequence ID" value="MST85533.1"/>
    <property type="molecule type" value="Genomic_DNA"/>
</dbReference>
<evidence type="ECO:0000256" key="6">
    <source>
        <dbReference type="SAM" id="SignalP"/>
    </source>
</evidence>
<dbReference type="InterPro" id="IPR012944">
    <property type="entry name" value="SusD_RagB_dom"/>
</dbReference>
<dbReference type="AlphaFoldDB" id="A0A7K0KHV6"/>
<dbReference type="Pfam" id="PF07980">
    <property type="entry name" value="SusD_RagB"/>
    <property type="match status" value="1"/>
</dbReference>
<dbReference type="GO" id="GO:0009279">
    <property type="term" value="C:cell outer membrane"/>
    <property type="evidence" value="ECO:0007669"/>
    <property type="project" value="UniProtKB-SubCell"/>
</dbReference>
<comment type="caution">
    <text evidence="8">The sequence shown here is derived from an EMBL/GenBank/DDBJ whole genome shotgun (WGS) entry which is preliminary data.</text>
</comment>
<keyword evidence="3 6" id="KW-0732">Signal</keyword>
<keyword evidence="9" id="KW-1185">Reference proteome</keyword>
<evidence type="ECO:0000259" key="7">
    <source>
        <dbReference type="Pfam" id="PF07980"/>
    </source>
</evidence>
<dbReference type="RefSeq" id="WP_154535119.1">
    <property type="nucleotide sequence ID" value="NZ_VUNG01000041.1"/>
</dbReference>
<sequence length="607" mass="68000">MNKHIIPLFALLVGVAAFSSCEDQLDIPQKGVTSESEFYKTDADCAKALASAYEGFMVNTLGRTTISGGPGIYTPARVLANDPGDDVLYGGGNYGDHEFGGAVNQFRYLSNPEAINYHYKGLYLSVHSDNLVIEKFKESPTAYQKQAIAEARVLRAYNFFLLSCYWGQPPLVDHLLEANDLPSNSEMTQQQYFEWVAKECQEAEPDLTERKSTADKFGAYRVTKGFAQALAGKALLFAKKYDQAKAEFKKVIDSGKYALVPGSQFANLFHVEGDGAPEKIFEINMRYNPAAGDWSTGQGLGYMNHSTWMESNCFNWRAGNFVVNPAGVYCGLDGWGSIGVPEWFGNAFHDNDGDSPRFKATLIHIDDAVYQTSGIEGMKYQNEELNNMPLEEKKTSTKIGIKDPTQGLYCQSFYLPLKLLMRASDTDDGGVHGNNLRLNNIIVMRYAEVLLDYAECCLQTGDNAEAKKYVNMIQERAGSKTISANVDMEVLKKEKMFEMWFEGCRFQDILRWNDPAGLARLKEAGKQVPHLFDKLFRPVQSGDENVVWEHGTEANSRFYITHTHEAMDKGFKVGFEDKDRLFPYPSDVIDMNPNLKQNPGWESASTK</sequence>
<evidence type="ECO:0000256" key="1">
    <source>
        <dbReference type="ARBA" id="ARBA00004442"/>
    </source>
</evidence>
<comment type="similarity">
    <text evidence="2">Belongs to the SusD family.</text>
</comment>
<evidence type="ECO:0000313" key="8">
    <source>
        <dbReference type="EMBL" id="MST85533.1"/>
    </source>
</evidence>
<proteinExistence type="inferred from homology"/>
<accession>A0A7K0KHV6</accession>
<dbReference type="Gene3D" id="1.25.40.390">
    <property type="match status" value="1"/>
</dbReference>
<reference evidence="8 9" key="1">
    <citation type="submission" date="2019-08" db="EMBL/GenBank/DDBJ databases">
        <title>In-depth cultivation of the pig gut microbiome towards novel bacterial diversity and tailored functional studies.</title>
        <authorList>
            <person name="Wylensek D."/>
            <person name="Hitch T.C.A."/>
            <person name="Clavel T."/>
        </authorList>
    </citation>
    <scope>NUCLEOTIDE SEQUENCE [LARGE SCALE GENOMIC DNA]</scope>
    <source>
        <strain evidence="8 9">LKV-178-WT-2A</strain>
    </source>
</reference>
<feature type="domain" description="RagB/SusD" evidence="7">
    <location>
        <begin position="332"/>
        <end position="601"/>
    </location>
</feature>
<comment type="subcellular location">
    <subcellularLocation>
        <location evidence="1">Cell outer membrane</location>
    </subcellularLocation>
</comment>
<feature type="chain" id="PRO_5029750433" evidence="6">
    <location>
        <begin position="20"/>
        <end position="607"/>
    </location>
</feature>
<evidence type="ECO:0000313" key="9">
    <source>
        <dbReference type="Proteomes" id="UP000438914"/>
    </source>
</evidence>
<dbReference type="SUPFAM" id="SSF48452">
    <property type="entry name" value="TPR-like"/>
    <property type="match status" value="1"/>
</dbReference>
<dbReference type="PROSITE" id="PS51257">
    <property type="entry name" value="PROKAR_LIPOPROTEIN"/>
    <property type="match status" value="1"/>
</dbReference>
<evidence type="ECO:0000256" key="2">
    <source>
        <dbReference type="ARBA" id="ARBA00006275"/>
    </source>
</evidence>
<protein>
    <submittedName>
        <fullName evidence="8">RagB/SusD family nutrient uptake outer membrane protein</fullName>
    </submittedName>
</protein>
<dbReference type="Proteomes" id="UP000438914">
    <property type="component" value="Unassembled WGS sequence"/>
</dbReference>
<keyword evidence="5" id="KW-0998">Cell outer membrane</keyword>
<dbReference type="InterPro" id="IPR011990">
    <property type="entry name" value="TPR-like_helical_dom_sf"/>
</dbReference>
<feature type="signal peptide" evidence="6">
    <location>
        <begin position="1"/>
        <end position="19"/>
    </location>
</feature>
<evidence type="ECO:0000256" key="5">
    <source>
        <dbReference type="ARBA" id="ARBA00023237"/>
    </source>
</evidence>
<gene>
    <name evidence="8" type="ORF">FYJ73_12795</name>
</gene>
<name>A0A7K0KHV6_9BACT</name>
<evidence type="ECO:0000256" key="4">
    <source>
        <dbReference type="ARBA" id="ARBA00023136"/>
    </source>
</evidence>
<keyword evidence="4" id="KW-0472">Membrane</keyword>
<organism evidence="8 9">
    <name type="scientific">Hallella mizrahii</name>
    <dbReference type="NCBI Taxonomy" id="2606637"/>
    <lineage>
        <taxon>Bacteria</taxon>
        <taxon>Pseudomonadati</taxon>
        <taxon>Bacteroidota</taxon>
        <taxon>Bacteroidia</taxon>
        <taxon>Bacteroidales</taxon>
        <taxon>Prevotellaceae</taxon>
        <taxon>Hallella</taxon>
    </lineage>
</organism>
<evidence type="ECO:0000256" key="3">
    <source>
        <dbReference type="ARBA" id="ARBA00022729"/>
    </source>
</evidence>